<evidence type="ECO:0000256" key="1">
    <source>
        <dbReference type="SAM" id="MobiDB-lite"/>
    </source>
</evidence>
<evidence type="ECO:0000313" key="4">
    <source>
        <dbReference type="Proteomes" id="UP000321258"/>
    </source>
</evidence>
<feature type="transmembrane region" description="Helical" evidence="2">
    <location>
        <begin position="7"/>
        <end position="28"/>
    </location>
</feature>
<feature type="region of interest" description="Disordered" evidence="1">
    <location>
        <begin position="31"/>
        <end position="134"/>
    </location>
</feature>
<accession>A0A512ILM6</accession>
<dbReference type="OrthoDB" id="8020568at2"/>
<keyword evidence="4" id="KW-1185">Reference proteome</keyword>
<name>A0A512ILM6_9HYPH</name>
<dbReference type="Proteomes" id="UP000321258">
    <property type="component" value="Unassembled WGS sequence"/>
</dbReference>
<reference evidence="3 4" key="1">
    <citation type="submission" date="2019-07" db="EMBL/GenBank/DDBJ databases">
        <title>Whole genome shotgun sequence of Methylobacterium haplocladii NBRC 107714.</title>
        <authorList>
            <person name="Hosoyama A."/>
            <person name="Uohara A."/>
            <person name="Ohji S."/>
            <person name="Ichikawa N."/>
        </authorList>
    </citation>
    <scope>NUCLEOTIDE SEQUENCE [LARGE SCALE GENOMIC DNA]</scope>
    <source>
        <strain evidence="3 4">NBRC 107714</strain>
    </source>
</reference>
<evidence type="ECO:0000256" key="2">
    <source>
        <dbReference type="SAM" id="Phobius"/>
    </source>
</evidence>
<dbReference type="Pfam" id="PF12836">
    <property type="entry name" value="HHH_3"/>
    <property type="match status" value="1"/>
</dbReference>
<keyword evidence="2" id="KW-0812">Transmembrane</keyword>
<dbReference type="AlphaFoldDB" id="A0A512ILM6"/>
<dbReference type="SUPFAM" id="SSF81585">
    <property type="entry name" value="PsbU/PolX domain-like"/>
    <property type="match status" value="1"/>
</dbReference>
<feature type="compositionally biased region" description="Pro residues" evidence="1">
    <location>
        <begin position="110"/>
        <end position="123"/>
    </location>
</feature>
<dbReference type="RefSeq" id="WP_147077165.1">
    <property type="nucleotide sequence ID" value="NZ_BJZT01000008.1"/>
</dbReference>
<feature type="compositionally biased region" description="Low complexity" evidence="1">
    <location>
        <begin position="42"/>
        <end position="66"/>
    </location>
</feature>
<feature type="compositionally biased region" description="Pro residues" evidence="1">
    <location>
        <begin position="67"/>
        <end position="82"/>
    </location>
</feature>
<keyword evidence="2" id="KW-0472">Membrane</keyword>
<keyword evidence="2" id="KW-1133">Transmembrane helix</keyword>
<comment type="caution">
    <text evidence="3">The sequence shown here is derived from an EMBL/GenBank/DDBJ whole genome shotgun (WGS) entry which is preliminary data.</text>
</comment>
<protein>
    <recommendedName>
        <fullName evidence="5">DNA-binding protein</fullName>
    </recommendedName>
</protein>
<evidence type="ECO:0008006" key="5">
    <source>
        <dbReference type="Google" id="ProtNLM"/>
    </source>
</evidence>
<sequence>MLNGPALLRVFLVVIAAAVLTGLVQHYWIFDNSPPDTSVSVTRPATPSAAARRADPAPARSPVQSAPQPPPATQPAPGPSPVAEPDTGNAALMPSPQPAAAEPPMGRSPVEPPTPTPPAAAPPDPREEDVPAAGAADPRAVDLVDLNTGSLSELNALKGGGAIGRAIIQRRPYASTDQLLSKRVLSRAIYQRIKDQITVR</sequence>
<dbReference type="EMBL" id="BJZT01000008">
    <property type="protein sequence ID" value="GEO98604.1"/>
    <property type="molecule type" value="Genomic_DNA"/>
</dbReference>
<proteinExistence type="predicted"/>
<dbReference type="Gene3D" id="1.10.150.320">
    <property type="entry name" value="Photosystem II 12 kDa extrinsic protein"/>
    <property type="match status" value="1"/>
</dbReference>
<organism evidence="3 4">
    <name type="scientific">Methylobacterium haplocladii</name>
    <dbReference type="NCBI Taxonomy" id="1176176"/>
    <lineage>
        <taxon>Bacteria</taxon>
        <taxon>Pseudomonadati</taxon>
        <taxon>Pseudomonadota</taxon>
        <taxon>Alphaproteobacteria</taxon>
        <taxon>Hyphomicrobiales</taxon>
        <taxon>Methylobacteriaceae</taxon>
        <taxon>Methylobacterium</taxon>
    </lineage>
</organism>
<evidence type="ECO:0000313" key="3">
    <source>
        <dbReference type="EMBL" id="GEO98604.1"/>
    </source>
</evidence>
<gene>
    <name evidence="3" type="ORF">MHA02_09920</name>
</gene>